<proteinExistence type="predicted"/>
<dbReference type="InterPro" id="IPR028098">
    <property type="entry name" value="Glyco_trans_4-like_N"/>
</dbReference>
<gene>
    <name evidence="4" type="ORF">WCD74_01390</name>
</gene>
<reference evidence="4 5" key="1">
    <citation type="submission" date="2024-03" db="EMBL/GenBank/DDBJ databases">
        <title>Actinomycetospora sp. OC33-EN08, a novel actinomycete isolated from wild orchid (Aerides multiflora).</title>
        <authorList>
            <person name="Suriyachadkun C."/>
        </authorList>
    </citation>
    <scope>NUCLEOTIDE SEQUENCE [LARGE SCALE GENOMIC DNA]</scope>
    <source>
        <strain evidence="4 5">OC33-EN08</strain>
    </source>
</reference>
<dbReference type="PANTHER" id="PTHR45947:SF3">
    <property type="entry name" value="SULFOQUINOVOSYL TRANSFERASE SQD2"/>
    <property type="match status" value="1"/>
</dbReference>
<evidence type="ECO:0000313" key="5">
    <source>
        <dbReference type="Proteomes" id="UP001385809"/>
    </source>
</evidence>
<dbReference type="PANTHER" id="PTHR45947">
    <property type="entry name" value="SULFOQUINOVOSYL TRANSFERASE SQD2"/>
    <property type="match status" value="1"/>
</dbReference>
<dbReference type="Pfam" id="PF13692">
    <property type="entry name" value="Glyco_trans_1_4"/>
    <property type="match status" value="1"/>
</dbReference>
<dbReference type="Gene3D" id="3.40.50.2000">
    <property type="entry name" value="Glycogen Phosphorylase B"/>
    <property type="match status" value="2"/>
</dbReference>
<dbReference type="InterPro" id="IPR050194">
    <property type="entry name" value="Glycosyltransferase_grp1"/>
</dbReference>
<keyword evidence="2" id="KW-0808">Transferase</keyword>
<dbReference type="Proteomes" id="UP001385809">
    <property type="component" value="Unassembled WGS sequence"/>
</dbReference>
<dbReference type="SUPFAM" id="SSF53756">
    <property type="entry name" value="UDP-Glycosyltransferase/glycogen phosphorylase"/>
    <property type="match status" value="1"/>
</dbReference>
<accession>A0ABU8MHH1</accession>
<dbReference type="EMBL" id="JBBEGN010000001">
    <property type="protein sequence ID" value="MEJ2866398.1"/>
    <property type="molecule type" value="Genomic_DNA"/>
</dbReference>
<evidence type="ECO:0000256" key="2">
    <source>
        <dbReference type="ARBA" id="ARBA00022679"/>
    </source>
</evidence>
<name>A0ABU8MHH1_9PSEU</name>
<keyword evidence="5" id="KW-1185">Reference proteome</keyword>
<keyword evidence="1" id="KW-0328">Glycosyltransferase</keyword>
<dbReference type="CDD" id="cd03794">
    <property type="entry name" value="GT4_WbuB-like"/>
    <property type="match status" value="1"/>
</dbReference>
<sequence length="451" mass="48154">MPGRISGKRSVRRKPTGVGIVRRLDILLLGLNYAPERTGIAPYTTGMARAWADAGHRVHVVTGYPHYPQWRVQPGFRGARLEERDGDIRITRVRHPVPNRPTGWGRIGMEAAFAAASLAVRTRRPDVVVAVSPALLTVAAALWRRRWGSVPLGVVVQDLYGDVVAETGVLGGRGGRSVARVERSLLSRADGIVAVHDMFRGGLARAGVPDGAVTVIGNWTHTTSATGDPAALRHRLGWPVDRTIALHAGNMGAKQGLENVVAAARLAEQRELPVRFVLLGDGNQRPRLAELGADCTSLEFLDPLPDGEFETALAAADVLVLNERETVTQMCVPSKLTSYFAAGRPVVAATSATSPAGREMGAAAAGIVVEPGRPELLLEAAVALGMGDGAHLGQRGREYAAAHYSAEASRAAYLAWVTALAEGRRSSGGAEALEVPRQRRRFLARRRRTVA</sequence>
<protein>
    <submittedName>
        <fullName evidence="4">Glycosyltransferase family 4 protein</fullName>
    </submittedName>
</protein>
<comment type="caution">
    <text evidence="4">The sequence shown here is derived from an EMBL/GenBank/DDBJ whole genome shotgun (WGS) entry which is preliminary data.</text>
</comment>
<feature type="domain" description="Glycosyltransferase subfamily 4-like N-terminal" evidence="3">
    <location>
        <begin position="38"/>
        <end position="219"/>
    </location>
</feature>
<dbReference type="RefSeq" id="WP_337693022.1">
    <property type="nucleotide sequence ID" value="NZ_JBBEGN010000001.1"/>
</dbReference>
<dbReference type="Pfam" id="PF13579">
    <property type="entry name" value="Glyco_trans_4_4"/>
    <property type="match status" value="1"/>
</dbReference>
<evidence type="ECO:0000313" key="4">
    <source>
        <dbReference type="EMBL" id="MEJ2866398.1"/>
    </source>
</evidence>
<evidence type="ECO:0000256" key="1">
    <source>
        <dbReference type="ARBA" id="ARBA00022676"/>
    </source>
</evidence>
<organism evidence="4 5">
    <name type="scientific">Actinomycetospora aurantiaca</name>
    <dbReference type="NCBI Taxonomy" id="3129233"/>
    <lineage>
        <taxon>Bacteria</taxon>
        <taxon>Bacillati</taxon>
        <taxon>Actinomycetota</taxon>
        <taxon>Actinomycetes</taxon>
        <taxon>Pseudonocardiales</taxon>
        <taxon>Pseudonocardiaceae</taxon>
        <taxon>Actinomycetospora</taxon>
    </lineage>
</organism>
<evidence type="ECO:0000259" key="3">
    <source>
        <dbReference type="Pfam" id="PF13579"/>
    </source>
</evidence>